<organism evidence="1 2">
    <name type="scientific">Jeotgalicoccus halotolerans</name>
    <dbReference type="NCBI Taxonomy" id="157227"/>
    <lineage>
        <taxon>Bacteria</taxon>
        <taxon>Bacillati</taxon>
        <taxon>Bacillota</taxon>
        <taxon>Bacilli</taxon>
        <taxon>Bacillales</taxon>
        <taxon>Staphylococcaceae</taxon>
        <taxon>Jeotgalicoccus</taxon>
    </lineage>
</organism>
<evidence type="ECO:0000313" key="1">
    <source>
        <dbReference type="EMBL" id="REG23856.1"/>
    </source>
</evidence>
<evidence type="ECO:0008006" key="3">
    <source>
        <dbReference type="Google" id="ProtNLM"/>
    </source>
</evidence>
<reference evidence="1 2" key="1">
    <citation type="submission" date="2018-08" db="EMBL/GenBank/DDBJ databases">
        <title>Genomic Encyclopedia of Type Strains, Phase IV (KMG-IV): sequencing the most valuable type-strain genomes for metagenomic binning, comparative biology and taxonomic classification.</title>
        <authorList>
            <person name="Goeker M."/>
        </authorList>
    </citation>
    <scope>NUCLEOTIDE SEQUENCE [LARGE SCALE GENOMIC DNA]</scope>
    <source>
        <strain evidence="1 2">DSM 17274</strain>
    </source>
</reference>
<accession>A0A3E0AVR7</accession>
<evidence type="ECO:0000313" key="2">
    <source>
        <dbReference type="Proteomes" id="UP000257076"/>
    </source>
</evidence>
<gene>
    <name evidence="1" type="ORF">DFR63_1603</name>
</gene>
<keyword evidence="2" id="KW-1185">Reference proteome</keyword>
<dbReference type="RefSeq" id="WP_115885397.1">
    <property type="nucleotide sequence ID" value="NZ_CBCSHX010000006.1"/>
</dbReference>
<dbReference type="EMBL" id="QUMW01000012">
    <property type="protein sequence ID" value="REG23856.1"/>
    <property type="molecule type" value="Genomic_DNA"/>
</dbReference>
<sequence length="141" mass="16059">MELQLYFYHQEISLTPKEIFSVIKSDEKLLNTIEKLTDIEYINSTSMPREEGTRAILQYSASPVEAEITGFRQDRRIELELEIPAGTVKAMFNIVPVEDRSEVTISAKLFTDSPVSFVLYALKIPSIKKQFDGAAERLGRN</sequence>
<dbReference type="OrthoDB" id="2418048at2"/>
<name>A0A3E0AVR7_9STAP</name>
<proteinExistence type="predicted"/>
<comment type="caution">
    <text evidence="1">The sequence shown here is derived from an EMBL/GenBank/DDBJ whole genome shotgun (WGS) entry which is preliminary data.</text>
</comment>
<dbReference type="Proteomes" id="UP000257076">
    <property type="component" value="Unassembled WGS sequence"/>
</dbReference>
<dbReference type="AlphaFoldDB" id="A0A3E0AVR7"/>
<protein>
    <recommendedName>
        <fullName evidence="3">Polyketide cyclase/dehydrase/lipid transport protein</fullName>
    </recommendedName>
</protein>